<dbReference type="AlphaFoldDB" id="A0A0F9SLF4"/>
<protein>
    <submittedName>
        <fullName evidence="1">Uncharacterized protein</fullName>
    </submittedName>
</protein>
<dbReference type="EMBL" id="LAZR01000418">
    <property type="protein sequence ID" value="KKN69810.1"/>
    <property type="molecule type" value="Genomic_DNA"/>
</dbReference>
<organism evidence="1">
    <name type="scientific">marine sediment metagenome</name>
    <dbReference type="NCBI Taxonomy" id="412755"/>
    <lineage>
        <taxon>unclassified sequences</taxon>
        <taxon>metagenomes</taxon>
        <taxon>ecological metagenomes</taxon>
    </lineage>
</organism>
<reference evidence="1" key="1">
    <citation type="journal article" date="2015" name="Nature">
        <title>Complex archaea that bridge the gap between prokaryotes and eukaryotes.</title>
        <authorList>
            <person name="Spang A."/>
            <person name="Saw J.H."/>
            <person name="Jorgensen S.L."/>
            <person name="Zaremba-Niedzwiedzka K."/>
            <person name="Martijn J."/>
            <person name="Lind A.E."/>
            <person name="van Eijk R."/>
            <person name="Schleper C."/>
            <person name="Guy L."/>
            <person name="Ettema T.J."/>
        </authorList>
    </citation>
    <scope>NUCLEOTIDE SEQUENCE</scope>
</reference>
<sequence length="104" mass="11210">MITHKATGIVLGNCWGDGVNGYAAETLTDNSITGLHKQILNGIKDGSLDSGMGYESLIGAVMTIETIDSRKIDGKTFIAKEYELKTYGSMTEDQEEMLIEAVCS</sequence>
<proteinExistence type="predicted"/>
<name>A0A0F9SLF4_9ZZZZ</name>
<gene>
    <name evidence="1" type="ORF">LCGC14_0437560</name>
</gene>
<accession>A0A0F9SLF4</accession>
<evidence type="ECO:0000313" key="1">
    <source>
        <dbReference type="EMBL" id="KKN69810.1"/>
    </source>
</evidence>
<comment type="caution">
    <text evidence="1">The sequence shown here is derived from an EMBL/GenBank/DDBJ whole genome shotgun (WGS) entry which is preliminary data.</text>
</comment>